<protein>
    <recommendedName>
        <fullName evidence="11">Lipoprotein</fullName>
    </recommendedName>
</protein>
<evidence type="ECO:0008006" key="11">
    <source>
        <dbReference type="Google" id="ProtNLM"/>
    </source>
</evidence>
<keyword evidence="4" id="KW-0564">Palmitate</keyword>
<evidence type="ECO:0000256" key="4">
    <source>
        <dbReference type="ARBA" id="ARBA00023139"/>
    </source>
</evidence>
<keyword evidence="8" id="KW-1133">Transmembrane helix</keyword>
<dbReference type="Proteomes" id="UP000478837">
    <property type="component" value="Unassembled WGS sequence"/>
</dbReference>
<evidence type="ECO:0000256" key="5">
    <source>
        <dbReference type="ARBA" id="ARBA00023237"/>
    </source>
</evidence>
<keyword evidence="8" id="KW-0812">Transmembrane</keyword>
<evidence type="ECO:0000256" key="8">
    <source>
        <dbReference type="SAM" id="Phobius"/>
    </source>
</evidence>
<dbReference type="NCBIfam" id="NF047847">
    <property type="entry name" value="SS_mature_LptM"/>
    <property type="match status" value="1"/>
</dbReference>
<dbReference type="GO" id="GO:0009279">
    <property type="term" value="C:cell outer membrane"/>
    <property type="evidence" value="ECO:0007669"/>
    <property type="project" value="UniProtKB-SubCell"/>
</dbReference>
<evidence type="ECO:0000256" key="6">
    <source>
        <dbReference type="ARBA" id="ARBA00023288"/>
    </source>
</evidence>
<name>A0A6L9MVM2_9ALTE</name>
<reference evidence="9 10" key="1">
    <citation type="submission" date="2020-01" db="EMBL/GenBank/DDBJ databases">
        <title>Genomes of bacteria type strains.</title>
        <authorList>
            <person name="Chen J."/>
            <person name="Zhu S."/>
            <person name="Yang J."/>
        </authorList>
    </citation>
    <scope>NUCLEOTIDE SEQUENCE [LARGE SCALE GENOMIC DNA]</scope>
    <source>
        <strain evidence="9 10">LMG 22958</strain>
    </source>
</reference>
<evidence type="ECO:0000313" key="9">
    <source>
        <dbReference type="EMBL" id="NDW22035.1"/>
    </source>
</evidence>
<organism evidence="9 10">
    <name type="scientific">Alteromonas hispanica</name>
    <dbReference type="NCBI Taxonomy" id="315421"/>
    <lineage>
        <taxon>Bacteria</taxon>
        <taxon>Pseudomonadati</taxon>
        <taxon>Pseudomonadota</taxon>
        <taxon>Gammaproteobacteria</taxon>
        <taxon>Alteromonadales</taxon>
        <taxon>Alteromonadaceae</taxon>
        <taxon>Alteromonas/Salinimonas group</taxon>
        <taxon>Alteromonas</taxon>
    </lineage>
</organism>
<comment type="caution">
    <text evidence="9">The sequence shown here is derived from an EMBL/GenBank/DDBJ whole genome shotgun (WGS) entry which is preliminary data.</text>
</comment>
<dbReference type="InterPro" id="IPR032831">
    <property type="entry name" value="LptM_cons"/>
</dbReference>
<dbReference type="EMBL" id="JAAAWP010000006">
    <property type="protein sequence ID" value="NDW22035.1"/>
    <property type="molecule type" value="Genomic_DNA"/>
</dbReference>
<feature type="compositionally biased region" description="Polar residues" evidence="7">
    <location>
        <begin position="52"/>
        <end position="77"/>
    </location>
</feature>
<keyword evidence="3 8" id="KW-0472">Membrane</keyword>
<evidence type="ECO:0000256" key="3">
    <source>
        <dbReference type="ARBA" id="ARBA00023136"/>
    </source>
</evidence>
<evidence type="ECO:0000256" key="2">
    <source>
        <dbReference type="ARBA" id="ARBA00022729"/>
    </source>
</evidence>
<evidence type="ECO:0000256" key="1">
    <source>
        <dbReference type="ARBA" id="ARBA00004459"/>
    </source>
</evidence>
<feature type="region of interest" description="Disordered" evidence="7">
    <location>
        <begin position="42"/>
        <end position="77"/>
    </location>
</feature>
<dbReference type="AlphaFoldDB" id="A0A6L9MVM2"/>
<keyword evidence="6" id="KW-0449">Lipoprotein</keyword>
<keyword evidence="10" id="KW-1185">Reference proteome</keyword>
<evidence type="ECO:0000313" key="10">
    <source>
        <dbReference type="Proteomes" id="UP000478837"/>
    </source>
</evidence>
<evidence type="ECO:0000256" key="7">
    <source>
        <dbReference type="SAM" id="MobiDB-lite"/>
    </source>
</evidence>
<proteinExistence type="predicted"/>
<keyword evidence="2" id="KW-0732">Signal</keyword>
<dbReference type="Pfam" id="PF13627">
    <property type="entry name" value="LptM_cons"/>
    <property type="match status" value="1"/>
</dbReference>
<sequence>MIAAFIVFIAGFSVLNKLAVFLLTLTALSGCGYKGALYIPDAPTQNSPPPSSATQGDSEQGPNTKSTAPASISGETN</sequence>
<comment type="subcellular location">
    <subcellularLocation>
        <location evidence="1">Cell outer membrane</location>
        <topology evidence="1">Lipid-anchor</topology>
    </subcellularLocation>
</comment>
<feature type="transmembrane region" description="Helical" evidence="8">
    <location>
        <begin position="6"/>
        <end position="28"/>
    </location>
</feature>
<accession>A0A6L9MVM2</accession>
<keyword evidence="5" id="KW-0998">Cell outer membrane</keyword>
<gene>
    <name evidence="9" type="ORF">GTW09_10920</name>
</gene>